<comment type="domain">
    <text evidence="3">Contains a C-terminal catalytic domain, and an N-terminal region which modulates catalytic activity.</text>
</comment>
<evidence type="ECO:0000259" key="6">
    <source>
        <dbReference type="PROSITE" id="PS50110"/>
    </source>
</evidence>
<keyword evidence="9" id="KW-1185">Reference proteome</keyword>
<evidence type="ECO:0000256" key="5">
    <source>
        <dbReference type="PROSITE-ProRule" id="PRU00169"/>
    </source>
</evidence>
<dbReference type="PANTHER" id="PTHR42872:SF3">
    <property type="entry name" value="PROTEIN-GLUTAMATE METHYLESTERASE_PROTEIN-GLUTAMINE GLUTAMINASE 1"/>
    <property type="match status" value="1"/>
</dbReference>
<feature type="modified residue" description="4-aspartylphosphate" evidence="3 5">
    <location>
        <position position="57"/>
    </location>
</feature>
<dbReference type="Gene3D" id="3.40.50.180">
    <property type="entry name" value="Methylesterase CheB, C-terminal domain"/>
    <property type="match status" value="1"/>
</dbReference>
<dbReference type="InterPro" id="IPR011006">
    <property type="entry name" value="CheY-like_superfamily"/>
</dbReference>
<gene>
    <name evidence="3" type="primary">cheB</name>
    <name evidence="8" type="ORF">JCM9157_3194</name>
</gene>
<keyword evidence="1 3" id="KW-0378">Hydrolase</keyword>
<evidence type="ECO:0000259" key="7">
    <source>
        <dbReference type="PROSITE" id="PS50122"/>
    </source>
</evidence>
<feature type="active site" evidence="3 4">
    <location>
        <position position="169"/>
    </location>
</feature>
<reference evidence="8 9" key="1">
    <citation type="journal article" date="2014" name="Genome Announc.">
        <title>Draft Genome Sequences of Three Alkaliphilic Bacillus Strains, Bacillus wakoensis JCM 9140T, Bacillus akibai JCM 9157T, and Bacillus hemicellulosilyticus JCM 9152T.</title>
        <authorList>
            <person name="Yuki M."/>
            <person name="Oshima K."/>
            <person name="Suda W."/>
            <person name="Oshida Y."/>
            <person name="Kitamura K."/>
            <person name="Iida T."/>
            <person name="Hattori M."/>
            <person name="Ohkuma M."/>
        </authorList>
    </citation>
    <scope>NUCLEOTIDE SEQUENCE [LARGE SCALE GENOMIC DNA]</scope>
    <source>
        <strain evidence="8 9">JCM 9157</strain>
    </source>
</reference>
<dbReference type="NCBIfam" id="NF001965">
    <property type="entry name" value="PRK00742.1"/>
    <property type="match status" value="1"/>
</dbReference>
<comment type="caution">
    <text evidence="8">The sequence shown here is derived from an EMBL/GenBank/DDBJ whole genome shotgun (WGS) entry which is preliminary data.</text>
</comment>
<dbReference type="AlphaFoldDB" id="W4QXK8"/>
<dbReference type="EC" id="3.1.1.61" evidence="3"/>
<dbReference type="GO" id="GO:0005737">
    <property type="term" value="C:cytoplasm"/>
    <property type="evidence" value="ECO:0007669"/>
    <property type="project" value="UniProtKB-SubCell"/>
</dbReference>
<dbReference type="Proteomes" id="UP000018896">
    <property type="component" value="Unassembled WGS sequence"/>
</dbReference>
<keyword evidence="3" id="KW-0963">Cytoplasm</keyword>
<keyword evidence="3 4" id="KW-0145">Chemotaxis</keyword>
<feature type="active site" evidence="3 4">
    <location>
        <position position="196"/>
    </location>
</feature>
<feature type="domain" description="Response regulatory" evidence="6">
    <location>
        <begin position="6"/>
        <end position="123"/>
    </location>
</feature>
<dbReference type="InterPro" id="IPR035909">
    <property type="entry name" value="CheB_C"/>
</dbReference>
<dbReference type="SUPFAM" id="SSF52738">
    <property type="entry name" value="Methylesterase CheB, C-terminal domain"/>
    <property type="match status" value="1"/>
</dbReference>
<dbReference type="InterPro" id="IPR001789">
    <property type="entry name" value="Sig_transdc_resp-reg_receiver"/>
</dbReference>
<evidence type="ECO:0000313" key="8">
    <source>
        <dbReference type="EMBL" id="GAE36049.1"/>
    </source>
</evidence>
<comment type="subcellular location">
    <subcellularLocation>
        <location evidence="3">Cytoplasm</location>
    </subcellularLocation>
</comment>
<evidence type="ECO:0000256" key="3">
    <source>
        <dbReference type="HAMAP-Rule" id="MF_00099"/>
    </source>
</evidence>
<dbReference type="InterPro" id="IPR000673">
    <property type="entry name" value="Sig_transdc_resp-reg_Me-estase"/>
</dbReference>
<comment type="catalytic activity">
    <reaction evidence="3">
        <text>L-glutaminyl-[protein] + H2O = L-glutamyl-[protein] + NH4(+)</text>
        <dbReference type="Rhea" id="RHEA:16441"/>
        <dbReference type="Rhea" id="RHEA-COMP:10207"/>
        <dbReference type="Rhea" id="RHEA-COMP:10208"/>
        <dbReference type="ChEBI" id="CHEBI:15377"/>
        <dbReference type="ChEBI" id="CHEBI:28938"/>
        <dbReference type="ChEBI" id="CHEBI:29973"/>
        <dbReference type="ChEBI" id="CHEBI:30011"/>
        <dbReference type="EC" id="3.5.1.44"/>
    </reaction>
</comment>
<dbReference type="Pfam" id="PF00072">
    <property type="entry name" value="Response_reg"/>
    <property type="match status" value="1"/>
</dbReference>
<dbReference type="Gene3D" id="3.40.50.2300">
    <property type="match status" value="1"/>
</dbReference>
<accession>W4QXK8</accession>
<dbReference type="PIRSF" id="PIRSF000876">
    <property type="entry name" value="RR_chemtxs_CheB"/>
    <property type="match status" value="1"/>
</dbReference>
<sequence>MGNSIRVLVVDDSAFMRKVISDMLNKYPGIQVIGTARNGQEALKKRKELRPDVMTLDVEMPVMNGLETLKQLMEEDPCPTVMVSSTTKQGAENTLLAMEYGAVDFVTKPSGAISLDIDKVEHQIIDKVIYASKAKVIRKEEKNVNRPLSNRVVPQKKMNQKKIVAIGISTGGPRALKEVIPKLQASIQAPIVIVQHMPAGFTLSLAERLNSLSDITVKEARDGDFLQNGTAYVAPGGFHLSIKKKGDAFVAHLHTEEPRRGHRPSVDVLYESLAEIPTVDTVAVIMTGMGADGTEGLIKLKKTSNCYAIAEAEKSCVVFGMPKAAIRTNLVDEIVPVEEISRCIERLL</sequence>
<comment type="function">
    <text evidence="3">Involved in chemotaxis. Part of a chemotaxis signal transduction system that modulates chemotaxis in response to various stimuli. Catalyzes the demethylation of specific methylglutamate residues introduced into the chemoreceptors (methyl-accepting chemotaxis proteins or MCP) by CheR. Also mediates the irreversible deamidation of specific glutamine residues to glutamic acid.</text>
</comment>
<dbReference type="GO" id="GO:0006935">
    <property type="term" value="P:chemotaxis"/>
    <property type="evidence" value="ECO:0007669"/>
    <property type="project" value="UniProtKB-UniRule"/>
</dbReference>
<dbReference type="Pfam" id="PF01339">
    <property type="entry name" value="CheB_methylest"/>
    <property type="match status" value="1"/>
</dbReference>
<feature type="domain" description="CheB-type methylesterase" evidence="7">
    <location>
        <begin position="157"/>
        <end position="348"/>
    </location>
</feature>
<dbReference type="NCBIfam" id="NF009206">
    <property type="entry name" value="PRK12555.1"/>
    <property type="match status" value="1"/>
</dbReference>
<organism evidence="8 9">
    <name type="scientific">Halalkalibacter akibai (strain ATCC 43226 / DSM 21942 / CIP 109018 / JCM 9157 / 1139)</name>
    <name type="common">Bacillus akibai</name>
    <dbReference type="NCBI Taxonomy" id="1236973"/>
    <lineage>
        <taxon>Bacteria</taxon>
        <taxon>Bacillati</taxon>
        <taxon>Bacillota</taxon>
        <taxon>Bacilli</taxon>
        <taxon>Bacillales</taxon>
        <taxon>Bacillaceae</taxon>
        <taxon>Halalkalibacter</taxon>
    </lineage>
</organism>
<protein>
    <recommendedName>
        <fullName evidence="3">Protein-glutamate methylesterase/protein-glutamine glutaminase</fullName>
        <ecNumber evidence="3">3.1.1.61</ecNumber>
        <ecNumber evidence="3">3.5.1.44</ecNumber>
    </recommendedName>
</protein>
<evidence type="ECO:0000313" key="9">
    <source>
        <dbReference type="Proteomes" id="UP000018896"/>
    </source>
</evidence>
<dbReference type="EMBL" id="BAUV01000027">
    <property type="protein sequence ID" value="GAE36049.1"/>
    <property type="molecule type" value="Genomic_DNA"/>
</dbReference>
<dbReference type="PROSITE" id="PS50110">
    <property type="entry name" value="RESPONSE_REGULATORY"/>
    <property type="match status" value="1"/>
</dbReference>
<dbReference type="GO" id="GO:0008984">
    <property type="term" value="F:protein-glutamate methylesterase activity"/>
    <property type="evidence" value="ECO:0007669"/>
    <property type="project" value="UniProtKB-UniRule"/>
</dbReference>
<dbReference type="SUPFAM" id="SSF52172">
    <property type="entry name" value="CheY-like"/>
    <property type="match status" value="1"/>
</dbReference>
<comment type="similarity">
    <text evidence="3">Belongs to the CheB family.</text>
</comment>
<dbReference type="SMART" id="SM00448">
    <property type="entry name" value="REC"/>
    <property type="match status" value="1"/>
</dbReference>
<evidence type="ECO:0000256" key="4">
    <source>
        <dbReference type="PROSITE-ProRule" id="PRU00050"/>
    </source>
</evidence>
<dbReference type="STRING" id="1236973.JCM9157_3194"/>
<dbReference type="InterPro" id="IPR008248">
    <property type="entry name" value="CheB-like"/>
</dbReference>
<evidence type="ECO:0000256" key="1">
    <source>
        <dbReference type="ARBA" id="ARBA00022801"/>
    </source>
</evidence>
<comment type="PTM">
    <text evidence="3">Phosphorylated by CheA. Phosphorylation of the N-terminal regulatory domain activates the methylesterase activity.</text>
</comment>
<dbReference type="eggNOG" id="COG2201">
    <property type="taxonomic scope" value="Bacteria"/>
</dbReference>
<dbReference type="EC" id="3.5.1.44" evidence="3"/>
<dbReference type="CDD" id="cd16432">
    <property type="entry name" value="CheB_Rec"/>
    <property type="match status" value="1"/>
</dbReference>
<dbReference type="HAMAP" id="MF_00099">
    <property type="entry name" value="CheB_chemtxs"/>
    <property type="match status" value="1"/>
</dbReference>
<dbReference type="GO" id="GO:0050568">
    <property type="term" value="F:protein-glutamine glutaminase activity"/>
    <property type="evidence" value="ECO:0007669"/>
    <property type="project" value="UniProtKB-UniRule"/>
</dbReference>
<name>W4QXK8_HALA3</name>
<dbReference type="GO" id="GO:0000156">
    <property type="term" value="F:phosphorelay response regulator activity"/>
    <property type="evidence" value="ECO:0007669"/>
    <property type="project" value="InterPro"/>
</dbReference>
<evidence type="ECO:0000256" key="2">
    <source>
        <dbReference type="ARBA" id="ARBA00048267"/>
    </source>
</evidence>
<dbReference type="CDD" id="cd17541">
    <property type="entry name" value="REC_CheB-like"/>
    <property type="match status" value="1"/>
</dbReference>
<feature type="active site" evidence="3 4">
    <location>
        <position position="292"/>
    </location>
</feature>
<keyword evidence="3 5" id="KW-0597">Phosphoprotein</keyword>
<comment type="catalytic activity">
    <reaction evidence="2 3">
        <text>[protein]-L-glutamate 5-O-methyl ester + H2O = L-glutamyl-[protein] + methanol + H(+)</text>
        <dbReference type="Rhea" id="RHEA:23236"/>
        <dbReference type="Rhea" id="RHEA-COMP:10208"/>
        <dbReference type="Rhea" id="RHEA-COMP:10311"/>
        <dbReference type="ChEBI" id="CHEBI:15377"/>
        <dbReference type="ChEBI" id="CHEBI:15378"/>
        <dbReference type="ChEBI" id="CHEBI:17790"/>
        <dbReference type="ChEBI" id="CHEBI:29973"/>
        <dbReference type="ChEBI" id="CHEBI:82795"/>
        <dbReference type="EC" id="3.1.1.61"/>
    </reaction>
</comment>
<dbReference type="PANTHER" id="PTHR42872">
    <property type="entry name" value="PROTEIN-GLUTAMATE METHYLESTERASE/PROTEIN-GLUTAMINE GLUTAMINASE"/>
    <property type="match status" value="1"/>
</dbReference>
<dbReference type="PROSITE" id="PS50122">
    <property type="entry name" value="CHEB"/>
    <property type="match status" value="1"/>
</dbReference>
<proteinExistence type="inferred from homology"/>